<dbReference type="RefSeq" id="WP_183551633.1">
    <property type="nucleotide sequence ID" value="NZ_JACHBX010000001.1"/>
</dbReference>
<dbReference type="AlphaFoldDB" id="A0A7X0CCG1"/>
<dbReference type="InterPro" id="IPR000629">
    <property type="entry name" value="RNA-helicase_DEAD-box_CS"/>
</dbReference>
<proteinExistence type="predicted"/>
<gene>
    <name evidence="1" type="ORF">HD842_000949</name>
</gene>
<organism evidence="1 2">
    <name type="scientific">Massilia aurea</name>
    <dbReference type="NCBI Taxonomy" id="373040"/>
    <lineage>
        <taxon>Bacteria</taxon>
        <taxon>Pseudomonadati</taxon>
        <taxon>Pseudomonadota</taxon>
        <taxon>Betaproteobacteria</taxon>
        <taxon>Burkholderiales</taxon>
        <taxon>Oxalobacteraceae</taxon>
        <taxon>Telluria group</taxon>
        <taxon>Massilia</taxon>
    </lineage>
</organism>
<comment type="caution">
    <text evidence="1">The sequence shown here is derived from an EMBL/GenBank/DDBJ whole genome shotgun (WGS) entry which is preliminary data.</text>
</comment>
<dbReference type="Proteomes" id="UP000540787">
    <property type="component" value="Unassembled WGS sequence"/>
</dbReference>
<accession>A0A7X0CCG1</accession>
<dbReference type="GO" id="GO:0120545">
    <property type="term" value="F:nucleic acid conformation isomerase activity"/>
    <property type="evidence" value="ECO:0007669"/>
    <property type="project" value="UniProtKB-ARBA"/>
</dbReference>
<name>A0A7X0CCG1_9BURK</name>
<sequence length="359" mass="38433">MLGSLFRNPLRRPPRQDAFDATLLGSVAIALPAPAGITIPAPCAAVLVDRGGRSRRLASGSRIAAIDGETAWCVHPGPYTCDLIPFAGAPEIGLHVSFAVDASDPRATHQRFDLFLASEAGSAVDLAGFGALAQTALQRELAQGNLELPPCTTLEEWNTFRSGFNQLMYTRFGVTVDDCVPVDLGAAHDYPALLEARLAAQVVPMTAAASAEPAAAMPAEAFVPACEDARALRRLFLELPCLMCAVRMAVLPADQVRFRQHQELLRRLDLVSLSVGTMPALELAAPGQPLAPEEQLRRARHSRRAAAALDEAWALLARMKVAGEGPLDVLFDEADRIVANLEVETGARRLTHVQDEVTA</sequence>
<protein>
    <submittedName>
        <fullName evidence="1">Uncharacterized protein</fullName>
    </submittedName>
</protein>
<reference evidence="1 2" key="1">
    <citation type="submission" date="2020-08" db="EMBL/GenBank/DDBJ databases">
        <title>The Agave Microbiome: Exploring the role of microbial communities in plant adaptations to desert environments.</title>
        <authorList>
            <person name="Partida-Martinez L.P."/>
        </authorList>
    </citation>
    <scope>NUCLEOTIDE SEQUENCE [LARGE SCALE GENOMIC DNA]</scope>
    <source>
        <strain evidence="1 2">AT3.2</strain>
    </source>
</reference>
<evidence type="ECO:0000313" key="2">
    <source>
        <dbReference type="Proteomes" id="UP000540787"/>
    </source>
</evidence>
<evidence type="ECO:0000313" key="1">
    <source>
        <dbReference type="EMBL" id="MBB6132838.1"/>
    </source>
</evidence>
<dbReference type="PROSITE" id="PS00039">
    <property type="entry name" value="DEAD_ATP_HELICASE"/>
    <property type="match status" value="1"/>
</dbReference>
<dbReference type="EMBL" id="JACHBX010000001">
    <property type="protein sequence ID" value="MBB6132838.1"/>
    <property type="molecule type" value="Genomic_DNA"/>
</dbReference>
<keyword evidence="2" id="KW-1185">Reference proteome</keyword>